<dbReference type="OrthoDB" id="3176171at2759"/>
<dbReference type="InterPro" id="IPR027417">
    <property type="entry name" value="P-loop_NTPase"/>
</dbReference>
<name>A0A1Y2HMR8_9FUNG</name>
<keyword evidence="3 10" id="KW-0493">Microtubule</keyword>
<dbReference type="InterPro" id="IPR001752">
    <property type="entry name" value="Kinesin_motor_dom"/>
</dbReference>
<dbReference type="AlphaFoldDB" id="A0A1Y2HMR8"/>
<evidence type="ECO:0000256" key="1">
    <source>
        <dbReference type="ARBA" id="ARBA00004245"/>
    </source>
</evidence>
<dbReference type="FunFam" id="3.40.850.10:FF:000029">
    <property type="entry name" value="Kinesin-like protein KIF17"/>
    <property type="match status" value="1"/>
</dbReference>
<dbReference type="EMBL" id="MCFL01000020">
    <property type="protein sequence ID" value="ORZ35888.1"/>
    <property type="molecule type" value="Genomic_DNA"/>
</dbReference>
<protein>
    <recommendedName>
        <fullName evidence="10">Kinesin-like protein</fullName>
    </recommendedName>
</protein>
<sequence length="584" mass="64497">SESIRVCLRCRPFSEKEKTAGFSRVVRFDSPTSLTITNPKNQDDTKQFTFDAVYDEESTQRAVYEGTAREIVNAVLQGFNGTVFVYGQTGTGKTFSMQGVPTVPDLRGIIPNAFHQIFAHIASSPDRQFLVRVSFLEIYNEEVRDLLVPPPPNGTKPAALEVKEHPETGVYVKDLQAFPVQSVADMDALMDRGNKSRSVAATEMNATSSRSHSIFTITIESSAPGPDGTAHVVAGKLHLVDLAGSERQSKTGAAGDRLKEAAKINLSLSALGNCIAALVDGGGSGHIPYRDSKLTRLLQDSLGGNAKTLMLATMSPASYNFDETLSTLRYANRAKNIKNKPRVNEDPKDALLREYQLEIQRLQEALKAKMQGGGAGGAPSALDPATLATLQQQIQDEKARLLASKDMAEDEQERLLDELDARAAKLEEERKARADLAAELAKLESALLMGGKDITARISEQELELERARAKAQEEAQRQAELRAQLDAVLEGNLQLEDSYANLQEEVDIKTRKLAKLWSKIEQVRQDARDIEQEWRSERADLVAAVRELAREVELKSTVLDLFVPEEERRKGEARLVLQQDDEW</sequence>
<feature type="binding site" evidence="9">
    <location>
        <begin position="87"/>
        <end position="94"/>
    </location>
    <ligand>
        <name>ATP</name>
        <dbReference type="ChEBI" id="CHEBI:30616"/>
    </ligand>
</feature>
<comment type="caution">
    <text evidence="13">The sequence shown here is derived from an EMBL/GenBank/DDBJ whole genome shotgun (WGS) entry which is preliminary data.</text>
</comment>
<feature type="non-terminal residue" evidence="13">
    <location>
        <position position="584"/>
    </location>
</feature>
<dbReference type="SUPFAM" id="SSF52540">
    <property type="entry name" value="P-loop containing nucleoside triphosphate hydrolases"/>
    <property type="match status" value="1"/>
</dbReference>
<keyword evidence="4 9" id="KW-0547">Nucleotide-binding</keyword>
<evidence type="ECO:0000256" key="5">
    <source>
        <dbReference type="ARBA" id="ARBA00022840"/>
    </source>
</evidence>
<dbReference type="STRING" id="765915.A0A1Y2HMR8"/>
<keyword evidence="14" id="KW-1185">Reference proteome</keyword>
<dbReference type="PANTHER" id="PTHR47969">
    <property type="entry name" value="CHROMOSOME-ASSOCIATED KINESIN KIF4A-RELATED"/>
    <property type="match status" value="1"/>
</dbReference>
<dbReference type="GO" id="GO:0003777">
    <property type="term" value="F:microtubule motor activity"/>
    <property type="evidence" value="ECO:0007669"/>
    <property type="project" value="InterPro"/>
</dbReference>
<dbReference type="PROSITE" id="PS50067">
    <property type="entry name" value="KINESIN_MOTOR_2"/>
    <property type="match status" value="1"/>
</dbReference>
<dbReference type="Pfam" id="PF00225">
    <property type="entry name" value="Kinesin"/>
    <property type="match status" value="1"/>
</dbReference>
<dbReference type="GO" id="GO:0005874">
    <property type="term" value="C:microtubule"/>
    <property type="evidence" value="ECO:0007669"/>
    <property type="project" value="UniProtKB-KW"/>
</dbReference>
<feature type="coiled-coil region" evidence="11">
    <location>
        <begin position="352"/>
        <end position="513"/>
    </location>
</feature>
<evidence type="ECO:0000256" key="10">
    <source>
        <dbReference type="RuleBase" id="RU000394"/>
    </source>
</evidence>
<reference evidence="13 14" key="1">
    <citation type="submission" date="2016-07" db="EMBL/GenBank/DDBJ databases">
        <title>Pervasive Adenine N6-methylation of Active Genes in Fungi.</title>
        <authorList>
            <consortium name="DOE Joint Genome Institute"/>
            <person name="Mondo S.J."/>
            <person name="Dannebaum R.O."/>
            <person name="Kuo R.C."/>
            <person name="Labutti K."/>
            <person name="Haridas S."/>
            <person name="Kuo A."/>
            <person name="Salamov A."/>
            <person name="Ahrendt S.R."/>
            <person name="Lipzen A."/>
            <person name="Sullivan W."/>
            <person name="Andreopoulos W.B."/>
            <person name="Clum A."/>
            <person name="Lindquist E."/>
            <person name="Daum C."/>
            <person name="Ramamoorthy G.K."/>
            <person name="Gryganskyi A."/>
            <person name="Culley D."/>
            <person name="Magnuson J.K."/>
            <person name="James T.Y."/>
            <person name="O'Malley M.A."/>
            <person name="Stajich J.E."/>
            <person name="Spatafora J.W."/>
            <person name="Visel A."/>
            <person name="Grigoriev I.V."/>
        </authorList>
    </citation>
    <scope>NUCLEOTIDE SEQUENCE [LARGE SCALE GENOMIC DNA]</scope>
    <source>
        <strain evidence="13 14">PL171</strain>
    </source>
</reference>
<keyword evidence="2" id="KW-0963">Cytoplasm</keyword>
<comment type="subcellular location">
    <subcellularLocation>
        <location evidence="1">Cytoplasm</location>
        <location evidence="1">Cytoskeleton</location>
    </subcellularLocation>
</comment>
<comment type="similarity">
    <text evidence="9 10">Belongs to the TRAFAC class myosin-kinesin ATPase superfamily. Kinesin family.</text>
</comment>
<proteinExistence type="inferred from homology"/>
<evidence type="ECO:0000256" key="9">
    <source>
        <dbReference type="PROSITE-ProRule" id="PRU00283"/>
    </source>
</evidence>
<evidence type="ECO:0000256" key="3">
    <source>
        <dbReference type="ARBA" id="ARBA00022701"/>
    </source>
</evidence>
<dbReference type="GO" id="GO:0008017">
    <property type="term" value="F:microtubule binding"/>
    <property type="evidence" value="ECO:0007669"/>
    <property type="project" value="InterPro"/>
</dbReference>
<dbReference type="GO" id="GO:0016787">
    <property type="term" value="F:hydrolase activity"/>
    <property type="evidence" value="ECO:0007669"/>
    <property type="project" value="UniProtKB-KW"/>
</dbReference>
<feature type="domain" description="Kinesin motor" evidence="12">
    <location>
        <begin position="3"/>
        <end position="337"/>
    </location>
</feature>
<dbReference type="InterPro" id="IPR036961">
    <property type="entry name" value="Kinesin_motor_dom_sf"/>
</dbReference>
<keyword evidence="5 9" id="KW-0067">ATP-binding</keyword>
<dbReference type="InterPro" id="IPR027640">
    <property type="entry name" value="Kinesin-like_fam"/>
</dbReference>
<evidence type="ECO:0000256" key="6">
    <source>
        <dbReference type="ARBA" id="ARBA00023054"/>
    </source>
</evidence>
<dbReference type="PRINTS" id="PR00380">
    <property type="entry name" value="KINESINHEAVY"/>
</dbReference>
<evidence type="ECO:0000256" key="2">
    <source>
        <dbReference type="ARBA" id="ARBA00022490"/>
    </source>
</evidence>
<dbReference type="Proteomes" id="UP000193411">
    <property type="component" value="Unassembled WGS sequence"/>
</dbReference>
<dbReference type="Gene3D" id="3.40.850.10">
    <property type="entry name" value="Kinesin motor domain"/>
    <property type="match status" value="1"/>
</dbReference>
<dbReference type="InterPro" id="IPR019821">
    <property type="entry name" value="Kinesin_motor_CS"/>
</dbReference>
<evidence type="ECO:0000313" key="13">
    <source>
        <dbReference type="EMBL" id="ORZ35888.1"/>
    </source>
</evidence>
<evidence type="ECO:0000313" key="14">
    <source>
        <dbReference type="Proteomes" id="UP000193411"/>
    </source>
</evidence>
<evidence type="ECO:0000256" key="4">
    <source>
        <dbReference type="ARBA" id="ARBA00022741"/>
    </source>
</evidence>
<organism evidence="13 14">
    <name type="scientific">Catenaria anguillulae PL171</name>
    <dbReference type="NCBI Taxonomy" id="765915"/>
    <lineage>
        <taxon>Eukaryota</taxon>
        <taxon>Fungi</taxon>
        <taxon>Fungi incertae sedis</taxon>
        <taxon>Blastocladiomycota</taxon>
        <taxon>Blastocladiomycetes</taxon>
        <taxon>Blastocladiales</taxon>
        <taxon>Catenariaceae</taxon>
        <taxon>Catenaria</taxon>
    </lineage>
</organism>
<accession>A0A1Y2HMR8</accession>
<evidence type="ECO:0000256" key="11">
    <source>
        <dbReference type="SAM" id="Coils"/>
    </source>
</evidence>
<evidence type="ECO:0000259" key="12">
    <source>
        <dbReference type="PROSITE" id="PS50067"/>
    </source>
</evidence>
<keyword evidence="13" id="KW-0378">Hydrolase</keyword>
<dbReference type="PANTHER" id="PTHR47969:SF21">
    <property type="entry name" value="KINESIN-LIKE PROTEIN"/>
    <property type="match status" value="1"/>
</dbReference>
<gene>
    <name evidence="13" type="ORF">BCR44DRAFT_102179</name>
</gene>
<dbReference type="PROSITE" id="PS00411">
    <property type="entry name" value="KINESIN_MOTOR_1"/>
    <property type="match status" value="1"/>
</dbReference>
<feature type="non-terminal residue" evidence="13">
    <location>
        <position position="1"/>
    </location>
</feature>
<evidence type="ECO:0000256" key="7">
    <source>
        <dbReference type="ARBA" id="ARBA00023175"/>
    </source>
</evidence>
<keyword evidence="6 11" id="KW-0175">Coiled coil</keyword>
<dbReference type="SMART" id="SM00129">
    <property type="entry name" value="KISc"/>
    <property type="match status" value="1"/>
</dbReference>
<dbReference type="GO" id="GO:0007018">
    <property type="term" value="P:microtubule-based movement"/>
    <property type="evidence" value="ECO:0007669"/>
    <property type="project" value="InterPro"/>
</dbReference>
<evidence type="ECO:0000256" key="8">
    <source>
        <dbReference type="ARBA" id="ARBA00023212"/>
    </source>
</evidence>
<keyword evidence="7 9" id="KW-0505">Motor protein</keyword>
<keyword evidence="8" id="KW-0206">Cytoskeleton</keyword>
<dbReference type="GO" id="GO:0005524">
    <property type="term" value="F:ATP binding"/>
    <property type="evidence" value="ECO:0007669"/>
    <property type="project" value="UniProtKB-UniRule"/>
</dbReference>